<evidence type="ECO:0000313" key="8">
    <source>
        <dbReference type="Proteomes" id="UP001140949"/>
    </source>
</evidence>
<accession>A0AAX6FUD8</accession>
<keyword evidence="3" id="KW-0234">DNA repair</keyword>
<dbReference type="GO" id="GO:0006289">
    <property type="term" value="P:nucleotide-excision repair"/>
    <property type="evidence" value="ECO:0007669"/>
    <property type="project" value="TreeGrafter"/>
</dbReference>
<dbReference type="EMBL" id="JANAVB010027887">
    <property type="protein sequence ID" value="KAJ6817486.1"/>
    <property type="molecule type" value="Genomic_DNA"/>
</dbReference>
<evidence type="ECO:0000313" key="6">
    <source>
        <dbReference type="EMBL" id="KAJ6817486.1"/>
    </source>
</evidence>
<evidence type="ECO:0000256" key="3">
    <source>
        <dbReference type="ARBA" id="ARBA00023204"/>
    </source>
</evidence>
<dbReference type="PANTHER" id="PTHR43286:SF1">
    <property type="entry name" value="ENDONUCLEASE III-LIKE PROTEIN 1"/>
    <property type="match status" value="1"/>
</dbReference>
<proteinExistence type="predicted"/>
<sequence length="211" mass="23235">MPLCLPLLRVICPLPSSSSPLPAAAAKIKTLTRMPISRFSSTRTTHHNNPPNPNPNPCTEPEEIRTYSRKKRTVVMGPNQKNFDCLPDIEEFAYDKNNDSSSTLSRTAPPVKVKLSTALRVETKTETDVSITPKAQPPANYEEVLEGIKKMRSSDDAPVDSMGCEKAGSFLPPKERRFAVLVSSLLSSQTKDEVTHGKCRATPISELLTRC</sequence>
<evidence type="ECO:0000256" key="1">
    <source>
        <dbReference type="ARBA" id="ARBA00022763"/>
    </source>
</evidence>
<organism evidence="7 8">
    <name type="scientific">Iris pallida</name>
    <name type="common">Sweet iris</name>
    <dbReference type="NCBI Taxonomy" id="29817"/>
    <lineage>
        <taxon>Eukaryota</taxon>
        <taxon>Viridiplantae</taxon>
        <taxon>Streptophyta</taxon>
        <taxon>Embryophyta</taxon>
        <taxon>Tracheophyta</taxon>
        <taxon>Spermatophyta</taxon>
        <taxon>Magnoliopsida</taxon>
        <taxon>Liliopsida</taxon>
        <taxon>Asparagales</taxon>
        <taxon>Iridaceae</taxon>
        <taxon>Iridoideae</taxon>
        <taxon>Irideae</taxon>
        <taxon>Iris</taxon>
    </lineage>
</organism>
<dbReference type="GO" id="GO:0042644">
    <property type="term" value="C:chloroplast nucleoid"/>
    <property type="evidence" value="ECO:0007669"/>
    <property type="project" value="TreeGrafter"/>
</dbReference>
<protein>
    <submittedName>
        <fullName evidence="7">Endonuclease III-like protein 1, chloroplastic-like</fullName>
    </submittedName>
</protein>
<evidence type="ECO:0000256" key="5">
    <source>
        <dbReference type="SAM" id="MobiDB-lite"/>
    </source>
</evidence>
<keyword evidence="4" id="KW-0326">Glycosidase</keyword>
<keyword evidence="2" id="KW-0378">Hydrolase</keyword>
<keyword evidence="7" id="KW-0255">Endonuclease</keyword>
<evidence type="ECO:0000256" key="2">
    <source>
        <dbReference type="ARBA" id="ARBA00022801"/>
    </source>
</evidence>
<keyword evidence="1" id="KW-0227">DNA damage</keyword>
<dbReference type="GO" id="GO:0000703">
    <property type="term" value="F:oxidized pyrimidine nucleobase lesion DNA N-glycosylase activity"/>
    <property type="evidence" value="ECO:0007669"/>
    <property type="project" value="TreeGrafter"/>
</dbReference>
<dbReference type="Proteomes" id="UP001140949">
    <property type="component" value="Unassembled WGS sequence"/>
</dbReference>
<dbReference type="EMBL" id="JANAVB010025800">
    <property type="protein sequence ID" value="KAJ6820012.1"/>
    <property type="molecule type" value="Genomic_DNA"/>
</dbReference>
<comment type="caution">
    <text evidence="7">The sequence shown here is derived from an EMBL/GenBank/DDBJ whole genome shotgun (WGS) entry which is preliminary data.</text>
</comment>
<dbReference type="GO" id="GO:0005634">
    <property type="term" value="C:nucleus"/>
    <property type="evidence" value="ECO:0007669"/>
    <property type="project" value="TreeGrafter"/>
</dbReference>
<keyword evidence="8" id="KW-1185">Reference proteome</keyword>
<keyword evidence="7" id="KW-0540">Nuclease</keyword>
<reference evidence="7" key="2">
    <citation type="submission" date="2023-04" db="EMBL/GenBank/DDBJ databases">
        <authorList>
            <person name="Bruccoleri R.E."/>
            <person name="Oakeley E.J."/>
            <person name="Faust A.-M."/>
            <person name="Dessus-Babus S."/>
            <person name="Altorfer M."/>
            <person name="Burckhardt D."/>
            <person name="Oertli M."/>
            <person name="Naumann U."/>
            <person name="Petersen F."/>
            <person name="Wong J."/>
        </authorList>
    </citation>
    <scope>NUCLEOTIDE SEQUENCE</scope>
    <source>
        <strain evidence="7">GSM-AAB239-AS_SAM_17_03QT</strain>
        <tissue evidence="7">Leaf</tissue>
    </source>
</reference>
<dbReference type="GO" id="GO:0003906">
    <property type="term" value="F:DNA-(apurinic or apyrimidinic site) endonuclease activity"/>
    <property type="evidence" value="ECO:0007669"/>
    <property type="project" value="TreeGrafter"/>
</dbReference>
<evidence type="ECO:0000313" key="7">
    <source>
        <dbReference type="EMBL" id="KAJ6820012.1"/>
    </source>
</evidence>
<dbReference type="AlphaFoldDB" id="A0AAX6FUD8"/>
<evidence type="ECO:0000256" key="4">
    <source>
        <dbReference type="ARBA" id="ARBA00023295"/>
    </source>
</evidence>
<name>A0AAX6FUD8_IRIPA</name>
<reference evidence="7" key="1">
    <citation type="journal article" date="2023" name="GigaByte">
        <title>Genome assembly of the bearded iris, Iris pallida Lam.</title>
        <authorList>
            <person name="Bruccoleri R.E."/>
            <person name="Oakeley E.J."/>
            <person name="Faust A.M.E."/>
            <person name="Altorfer M."/>
            <person name="Dessus-Babus S."/>
            <person name="Burckhardt D."/>
            <person name="Oertli M."/>
            <person name="Naumann U."/>
            <person name="Petersen F."/>
            <person name="Wong J."/>
        </authorList>
    </citation>
    <scope>NUCLEOTIDE SEQUENCE</scope>
    <source>
        <strain evidence="7">GSM-AAB239-AS_SAM_17_03QT</strain>
    </source>
</reference>
<dbReference type="GO" id="GO:0006285">
    <property type="term" value="P:base-excision repair, AP site formation"/>
    <property type="evidence" value="ECO:0007669"/>
    <property type="project" value="TreeGrafter"/>
</dbReference>
<dbReference type="PANTHER" id="PTHR43286">
    <property type="entry name" value="ENDONUCLEASE III-LIKE PROTEIN 1"/>
    <property type="match status" value="1"/>
</dbReference>
<gene>
    <name evidence="7" type="ORF">M6B38_398885</name>
    <name evidence="6" type="ORF">M6B38_414150</name>
</gene>
<feature type="region of interest" description="Disordered" evidence="5">
    <location>
        <begin position="40"/>
        <end position="62"/>
    </location>
</feature>